<dbReference type="PROSITE" id="PS50259">
    <property type="entry name" value="G_PROTEIN_RECEP_F3_4"/>
    <property type="match status" value="1"/>
</dbReference>
<comment type="subcellular location">
    <subcellularLocation>
        <location evidence="1">Membrane</location>
        <topology evidence="1">Multi-pass membrane protein</topology>
    </subcellularLocation>
</comment>
<dbReference type="InterPro" id="IPR017978">
    <property type="entry name" value="GPCR_3_C"/>
</dbReference>
<evidence type="ECO:0000256" key="11">
    <source>
        <dbReference type="SAM" id="SignalP"/>
    </source>
</evidence>
<dbReference type="EMBL" id="CAICTM010000067">
    <property type="protein sequence ID" value="CAB9499784.1"/>
    <property type="molecule type" value="Genomic_DNA"/>
</dbReference>
<gene>
    <name evidence="13" type="ORF">SEMRO_68_G038320.1</name>
</gene>
<evidence type="ECO:0000313" key="13">
    <source>
        <dbReference type="EMBL" id="CAB9499784.1"/>
    </source>
</evidence>
<reference evidence="13" key="1">
    <citation type="submission" date="2020-06" db="EMBL/GenBank/DDBJ databases">
        <authorList>
            <consortium name="Plant Systems Biology data submission"/>
        </authorList>
    </citation>
    <scope>NUCLEOTIDE SEQUENCE</scope>
    <source>
        <strain evidence="13">D6</strain>
    </source>
</reference>
<feature type="compositionally biased region" description="Low complexity" evidence="9">
    <location>
        <begin position="811"/>
        <end position="823"/>
    </location>
</feature>
<evidence type="ECO:0000256" key="5">
    <source>
        <dbReference type="ARBA" id="ARBA00023136"/>
    </source>
</evidence>
<dbReference type="Pfam" id="PF00003">
    <property type="entry name" value="7tm_3"/>
    <property type="match status" value="1"/>
</dbReference>
<sequence length="1011" mass="112699">MTSSIVVVKSLSSLLLLLLLLQHHHVVHAEFNYEVEKRVVERIDDFMNGPRTANGLTAKFRRNFGFPNNLQALDRDYYLRFAYSLLQEFHFDMVYLGLEDGTFMGHGVGWGTYRDPGNSGFPVDDASMAHYYHSCVDRESGADTNCTMQSGSKYIRCVRDCGLMKCADDETQACSKILAQHDGGASLLAQTQDFSTLEPDVAHCFQQPQTTKWCRQYAVEQATQEETHGFIPRTYHCNDARGALTQQPGRAVVGGFLADADDPKLVLGDCEFENGVTKVERWEEGPFVYCGGIDPLTQQPKICDNTFDGGYRSRDYDPRYRGWYMATKESQLPNWSEPYPFFSNLDLGITYSHPIYSYDEQGRYMFEGVLAIDYTFVGIGNFLVDGYGSGESNTIVVVYEVNEPNFMVASSTGRKAATKVLVEDETKPCFDDSARDCKVVRESMANLRGDPLDTLLVKAYNEQRDQDYPRELLTIRGKKRADYLASSDSSSDDSDPDDNNSNSNEEDDEGDELYIVQSSFYRPGGDLEWIILVISPAGKGDADAVTKDNPLFGLICVIASMGFVLCFVMFVLFYRKRHERAVILADWRFTSAFLLGCALLNLSSFTLLGENTDALCLARMWSFHFLFALALSPLFVKVWRMWRMVGAANRRPTIVNHSTAALLSLPIVAISTLILFIFTFADPPHQEEVIEIEGGIVTQHVICSTNTNGFMVIMTLFEAGLIVTGCILAYVTRNLDAQFGEAKQLMFSMYNIGFIGIITTIIIYTMDIDATGEVVLLSIAVFWATVFSSAAFVMPRLMRVKEDRKQNTPITKASKSTAKSKPSNLRNSKVRFSMDDDKSSGASGEHININGGVSIGSEAQSLATAKQSNRSRDFDAPLSSIGNSSQNNGVAPEETAKVQKEDNTRRSIKISVSDSVTSGSGYSDSFIKGTGWTVFEQTDDNGLIGRWSEAEEDDEIEEKEEPLLDVENNRNTSMSGSVRQEHRPSMATIEEVDFSESLRDDFSDDQVARPP</sequence>
<dbReference type="PANTHER" id="PTHR10519:SF20">
    <property type="entry name" value="G-PROTEIN COUPLED RECEPTOR 156-RELATED"/>
    <property type="match status" value="1"/>
</dbReference>
<feature type="region of interest" description="Disordered" evidence="9">
    <location>
        <begin position="860"/>
        <end position="905"/>
    </location>
</feature>
<evidence type="ECO:0000256" key="2">
    <source>
        <dbReference type="ARBA" id="ARBA00022692"/>
    </source>
</evidence>
<dbReference type="GO" id="GO:0004965">
    <property type="term" value="F:G protein-coupled GABA receptor activity"/>
    <property type="evidence" value="ECO:0007669"/>
    <property type="project" value="InterPro"/>
</dbReference>
<dbReference type="PANTHER" id="PTHR10519">
    <property type="entry name" value="GABA-B RECEPTOR"/>
    <property type="match status" value="1"/>
</dbReference>
<evidence type="ECO:0000259" key="12">
    <source>
        <dbReference type="PROSITE" id="PS50259"/>
    </source>
</evidence>
<feature type="compositionally biased region" description="Acidic residues" evidence="9">
    <location>
        <begin position="950"/>
        <end position="964"/>
    </location>
</feature>
<accession>A0A9N8DFH4</accession>
<name>A0A9N8DFH4_9STRA</name>
<keyword evidence="8" id="KW-0807">Transducer</keyword>
<keyword evidence="5 10" id="KW-0472">Membrane</keyword>
<feature type="transmembrane region" description="Helical" evidence="10">
    <location>
        <begin position="660"/>
        <end position="681"/>
    </location>
</feature>
<feature type="compositionally biased region" description="Polar residues" evidence="9">
    <location>
        <begin position="880"/>
        <end position="889"/>
    </location>
</feature>
<keyword evidence="7" id="KW-0325">Glycoprotein</keyword>
<dbReference type="CDD" id="cd12913">
    <property type="entry name" value="PDC1_MCP_like"/>
    <property type="match status" value="1"/>
</dbReference>
<evidence type="ECO:0000256" key="9">
    <source>
        <dbReference type="SAM" id="MobiDB-lite"/>
    </source>
</evidence>
<feature type="domain" description="G-protein coupled receptors family 3 profile" evidence="12">
    <location>
        <begin position="551"/>
        <end position="816"/>
    </location>
</feature>
<dbReference type="OrthoDB" id="2116838at2759"/>
<keyword evidence="4" id="KW-0297">G-protein coupled receptor</keyword>
<feature type="chain" id="PRO_5040175983" evidence="11">
    <location>
        <begin position="30"/>
        <end position="1011"/>
    </location>
</feature>
<keyword evidence="3 10" id="KW-1133">Transmembrane helix</keyword>
<feature type="transmembrane region" description="Helical" evidence="10">
    <location>
        <begin position="710"/>
        <end position="732"/>
    </location>
</feature>
<evidence type="ECO:0000256" key="3">
    <source>
        <dbReference type="ARBA" id="ARBA00022989"/>
    </source>
</evidence>
<feature type="transmembrane region" description="Helical" evidence="10">
    <location>
        <begin position="586"/>
        <end position="608"/>
    </location>
</feature>
<organism evidence="13 14">
    <name type="scientific">Seminavis robusta</name>
    <dbReference type="NCBI Taxonomy" id="568900"/>
    <lineage>
        <taxon>Eukaryota</taxon>
        <taxon>Sar</taxon>
        <taxon>Stramenopiles</taxon>
        <taxon>Ochrophyta</taxon>
        <taxon>Bacillariophyta</taxon>
        <taxon>Bacillariophyceae</taxon>
        <taxon>Bacillariophycidae</taxon>
        <taxon>Naviculales</taxon>
        <taxon>Naviculaceae</taxon>
        <taxon>Seminavis</taxon>
    </lineage>
</organism>
<evidence type="ECO:0000256" key="8">
    <source>
        <dbReference type="ARBA" id="ARBA00023224"/>
    </source>
</evidence>
<dbReference type="Proteomes" id="UP001153069">
    <property type="component" value="Unassembled WGS sequence"/>
</dbReference>
<dbReference type="Gene3D" id="3.30.450.20">
    <property type="entry name" value="PAS domain"/>
    <property type="match status" value="1"/>
</dbReference>
<feature type="transmembrane region" description="Helical" evidence="10">
    <location>
        <begin position="776"/>
        <end position="795"/>
    </location>
</feature>
<feature type="region of interest" description="Disordered" evidence="9">
    <location>
        <begin position="484"/>
        <end position="509"/>
    </location>
</feature>
<dbReference type="AlphaFoldDB" id="A0A9N8DFH4"/>
<evidence type="ECO:0000313" key="14">
    <source>
        <dbReference type="Proteomes" id="UP001153069"/>
    </source>
</evidence>
<keyword evidence="11" id="KW-0732">Signal</keyword>
<evidence type="ECO:0000256" key="4">
    <source>
        <dbReference type="ARBA" id="ARBA00023040"/>
    </source>
</evidence>
<keyword evidence="14" id="KW-1185">Reference proteome</keyword>
<feature type="transmembrane region" description="Helical" evidence="10">
    <location>
        <begin position="744"/>
        <end position="764"/>
    </location>
</feature>
<feature type="compositionally biased region" description="Acidic residues" evidence="9">
    <location>
        <begin position="490"/>
        <end position="509"/>
    </location>
</feature>
<evidence type="ECO:0000256" key="1">
    <source>
        <dbReference type="ARBA" id="ARBA00004141"/>
    </source>
</evidence>
<dbReference type="InterPro" id="IPR002455">
    <property type="entry name" value="GPCR3_GABA-B"/>
</dbReference>
<feature type="region of interest" description="Disordered" evidence="9">
    <location>
        <begin position="803"/>
        <end position="848"/>
    </location>
</feature>
<feature type="compositionally biased region" description="Polar residues" evidence="9">
    <location>
        <begin position="969"/>
        <end position="978"/>
    </location>
</feature>
<proteinExistence type="predicted"/>
<protein>
    <submittedName>
        <fullName evidence="13">Two-component hybrid sensor and regulator</fullName>
    </submittedName>
</protein>
<feature type="region of interest" description="Disordered" evidence="9">
    <location>
        <begin position="948"/>
        <end position="1011"/>
    </location>
</feature>
<feature type="transmembrane region" description="Helical" evidence="10">
    <location>
        <begin position="620"/>
        <end position="639"/>
    </location>
</feature>
<feature type="transmembrane region" description="Helical" evidence="10">
    <location>
        <begin position="551"/>
        <end position="574"/>
    </location>
</feature>
<dbReference type="GO" id="GO:0038039">
    <property type="term" value="C:G protein-coupled receptor heterodimeric complex"/>
    <property type="evidence" value="ECO:0007669"/>
    <property type="project" value="TreeGrafter"/>
</dbReference>
<evidence type="ECO:0000256" key="10">
    <source>
        <dbReference type="SAM" id="Phobius"/>
    </source>
</evidence>
<feature type="signal peptide" evidence="11">
    <location>
        <begin position="1"/>
        <end position="29"/>
    </location>
</feature>
<evidence type="ECO:0000256" key="6">
    <source>
        <dbReference type="ARBA" id="ARBA00023170"/>
    </source>
</evidence>
<keyword evidence="2 10" id="KW-0812">Transmembrane</keyword>
<keyword evidence="6" id="KW-0675">Receptor</keyword>
<feature type="compositionally biased region" description="Basic and acidic residues" evidence="9">
    <location>
        <begin position="894"/>
        <end position="905"/>
    </location>
</feature>
<comment type="caution">
    <text evidence="13">The sequence shown here is derived from an EMBL/GenBank/DDBJ whole genome shotgun (WGS) entry which is preliminary data.</text>
</comment>
<evidence type="ECO:0000256" key="7">
    <source>
        <dbReference type="ARBA" id="ARBA00023180"/>
    </source>
</evidence>